<dbReference type="GO" id="GO:0016757">
    <property type="term" value="F:glycosyltransferase activity"/>
    <property type="evidence" value="ECO:0007669"/>
    <property type="project" value="UniProtKB-KW"/>
</dbReference>
<keyword evidence="4 6" id="KW-0808">Transferase</keyword>
<dbReference type="AlphaFoldDB" id="A0A4R1Q3W7"/>
<dbReference type="OrthoDB" id="9813495at2"/>
<evidence type="ECO:0000256" key="4">
    <source>
        <dbReference type="ARBA" id="ARBA00022679"/>
    </source>
</evidence>
<dbReference type="EMBL" id="SLUI01000009">
    <property type="protein sequence ID" value="TCL36065.1"/>
    <property type="molecule type" value="Genomic_DNA"/>
</dbReference>
<reference evidence="6 7" key="1">
    <citation type="submission" date="2019-03" db="EMBL/GenBank/DDBJ databases">
        <title>Genomic Encyclopedia of Type Strains, Phase IV (KMG-IV): sequencing the most valuable type-strain genomes for metagenomic binning, comparative biology and taxonomic classification.</title>
        <authorList>
            <person name="Goeker M."/>
        </authorList>
    </citation>
    <scope>NUCLEOTIDE SEQUENCE [LARGE SCALE GENOMIC DNA]</scope>
    <source>
        <strain evidence="6 7">DSM 15969</strain>
    </source>
</reference>
<accession>A0A4R1Q3W7</accession>
<protein>
    <submittedName>
        <fullName evidence="6">GT2 family glycosyltransferase</fullName>
    </submittedName>
</protein>
<feature type="domain" description="Glycosyltransferase 2-like" evidence="5">
    <location>
        <begin position="6"/>
        <end position="129"/>
    </location>
</feature>
<evidence type="ECO:0000313" key="7">
    <source>
        <dbReference type="Proteomes" id="UP000295063"/>
    </source>
</evidence>
<evidence type="ECO:0000259" key="5">
    <source>
        <dbReference type="Pfam" id="PF00535"/>
    </source>
</evidence>
<proteinExistence type="inferred from homology"/>
<dbReference type="CDD" id="cd04186">
    <property type="entry name" value="GT_2_like_c"/>
    <property type="match status" value="1"/>
</dbReference>
<dbReference type="InterPro" id="IPR029044">
    <property type="entry name" value="Nucleotide-diphossugar_trans"/>
</dbReference>
<dbReference type="PANTHER" id="PTHR43179:SF12">
    <property type="entry name" value="GALACTOFURANOSYLTRANSFERASE GLFT2"/>
    <property type="match status" value="1"/>
</dbReference>
<organism evidence="6 7">
    <name type="scientific">Anaerospora hongkongensis</name>
    <dbReference type="NCBI Taxonomy" id="244830"/>
    <lineage>
        <taxon>Bacteria</taxon>
        <taxon>Bacillati</taxon>
        <taxon>Bacillota</taxon>
        <taxon>Negativicutes</taxon>
        <taxon>Selenomonadales</taxon>
        <taxon>Sporomusaceae</taxon>
        <taxon>Anaerospora</taxon>
    </lineage>
</organism>
<dbReference type="Proteomes" id="UP000295063">
    <property type="component" value="Unassembled WGS sequence"/>
</dbReference>
<evidence type="ECO:0000256" key="3">
    <source>
        <dbReference type="ARBA" id="ARBA00022676"/>
    </source>
</evidence>
<gene>
    <name evidence="6" type="ORF">EV210_10914</name>
</gene>
<evidence type="ECO:0000256" key="1">
    <source>
        <dbReference type="ARBA" id="ARBA00004776"/>
    </source>
</evidence>
<sequence>METVGVVVLNFNNYKDTIHCVEGLFRQKGINLYIVIVDNCSTNESYLLLKQHKFSGPVRIILNKTNAGYAAGNNVGLKEVADLGIKWSLILNPDTYFPSENAINTLLEDTHKLRQVGVIGPQVLTDKGRTILPYFLSPNLITLLLEPFLRMALYPIWSVIGHRLITLPIKVYRVYGCCMFGATEIWKKAGFLDEVTFLYWEEAIFSHRLAAIGFYIYYTPRCTVVHCHEVTLKENRELMAHEFQSMKYFLTQYLGYGCVRNCIVKNSILISSLIRRTLGFLYLRLFKPS</sequence>
<dbReference type="Pfam" id="PF00535">
    <property type="entry name" value="Glycos_transf_2"/>
    <property type="match status" value="1"/>
</dbReference>
<name>A0A4R1Q3W7_9FIRM</name>
<comment type="caution">
    <text evidence="6">The sequence shown here is derived from an EMBL/GenBank/DDBJ whole genome shotgun (WGS) entry which is preliminary data.</text>
</comment>
<dbReference type="Gene3D" id="3.90.550.10">
    <property type="entry name" value="Spore Coat Polysaccharide Biosynthesis Protein SpsA, Chain A"/>
    <property type="match status" value="1"/>
</dbReference>
<evidence type="ECO:0000313" key="6">
    <source>
        <dbReference type="EMBL" id="TCL36065.1"/>
    </source>
</evidence>
<dbReference type="InterPro" id="IPR001173">
    <property type="entry name" value="Glyco_trans_2-like"/>
</dbReference>
<evidence type="ECO:0000256" key="2">
    <source>
        <dbReference type="ARBA" id="ARBA00006739"/>
    </source>
</evidence>
<comment type="similarity">
    <text evidence="2">Belongs to the glycosyltransferase 2 family.</text>
</comment>
<comment type="pathway">
    <text evidence="1">Cell wall biogenesis; cell wall polysaccharide biosynthesis.</text>
</comment>
<dbReference type="PANTHER" id="PTHR43179">
    <property type="entry name" value="RHAMNOSYLTRANSFERASE WBBL"/>
    <property type="match status" value="1"/>
</dbReference>
<dbReference type="SUPFAM" id="SSF53448">
    <property type="entry name" value="Nucleotide-diphospho-sugar transferases"/>
    <property type="match status" value="1"/>
</dbReference>
<keyword evidence="7" id="KW-1185">Reference proteome</keyword>
<dbReference type="RefSeq" id="WP_132081636.1">
    <property type="nucleotide sequence ID" value="NZ_SLUI01000009.1"/>
</dbReference>
<keyword evidence="3" id="KW-0328">Glycosyltransferase</keyword>